<accession>A0ABT2YHA9</accession>
<dbReference type="EMBL" id="JAJIRN010000006">
    <property type="protein sequence ID" value="MCV2369429.1"/>
    <property type="molecule type" value="Genomic_DNA"/>
</dbReference>
<dbReference type="Proteomes" id="UP001209701">
    <property type="component" value="Unassembled WGS sequence"/>
</dbReference>
<reference evidence="8 9" key="1">
    <citation type="submission" date="2021-11" db="EMBL/GenBank/DDBJ databases">
        <authorList>
            <person name="Liang Q."/>
            <person name="Mou H."/>
            <person name="Liu Z."/>
        </authorList>
    </citation>
    <scope>NUCLEOTIDE SEQUENCE [LARGE SCALE GENOMIC DNA]</scope>
    <source>
        <strain evidence="8 9">CHU3</strain>
    </source>
</reference>
<dbReference type="Gene3D" id="1.20.120.530">
    <property type="entry name" value="GntR ligand-binding domain-like"/>
    <property type="match status" value="1"/>
</dbReference>
<organism evidence="8 9">
    <name type="scientific">Roseateles oligotrophus</name>
    <dbReference type="NCBI Taxonomy" id="1769250"/>
    <lineage>
        <taxon>Bacteria</taxon>
        <taxon>Pseudomonadati</taxon>
        <taxon>Pseudomonadota</taxon>
        <taxon>Betaproteobacteria</taxon>
        <taxon>Burkholderiales</taxon>
        <taxon>Sphaerotilaceae</taxon>
        <taxon>Roseateles</taxon>
    </lineage>
</organism>
<dbReference type="InterPro" id="IPR036390">
    <property type="entry name" value="WH_DNA-bd_sf"/>
</dbReference>
<evidence type="ECO:0000256" key="2">
    <source>
        <dbReference type="ARBA" id="ARBA00023015"/>
    </source>
</evidence>
<sequence length="251" mass="28219">MTLNRSAVPRLADTVAAELEKRILEGSLKPGDALPSERTLALDLGVSRPSLREAIQKLVLKGLLSTRHGAGTYVTDKLEAHFADPWQEMVKDHPMLHRDLLEFRQMLESQAAGLAAERATDLDIKRLDALYAKMELAYDGEDLAVSINADVAFHQAIAEAAHNVLIGHLTASLMRAIHGHVSTNLEHLHTRPQRWEQLRAQHRAIWQAIRERNPAKAEQAARAHIEFVRDSIEHNSKEEERRSSALRRSND</sequence>
<comment type="caution">
    <text evidence="8">The sequence shown here is derived from an EMBL/GenBank/DDBJ whole genome shotgun (WGS) entry which is preliminary data.</text>
</comment>
<dbReference type="InterPro" id="IPR036388">
    <property type="entry name" value="WH-like_DNA-bd_sf"/>
</dbReference>
<keyword evidence="1" id="KW-0678">Repressor</keyword>
<dbReference type="PROSITE" id="PS50949">
    <property type="entry name" value="HTH_GNTR"/>
    <property type="match status" value="1"/>
</dbReference>
<dbReference type="SUPFAM" id="SSF48008">
    <property type="entry name" value="GntR ligand-binding domain-like"/>
    <property type="match status" value="1"/>
</dbReference>
<evidence type="ECO:0000313" key="9">
    <source>
        <dbReference type="Proteomes" id="UP001209701"/>
    </source>
</evidence>
<keyword evidence="9" id="KW-1185">Reference proteome</keyword>
<dbReference type="InterPro" id="IPR008920">
    <property type="entry name" value="TF_FadR/GntR_C"/>
</dbReference>
<dbReference type="Pfam" id="PF07729">
    <property type="entry name" value="FCD"/>
    <property type="match status" value="1"/>
</dbReference>
<dbReference type="PANTHER" id="PTHR43537">
    <property type="entry name" value="TRANSCRIPTIONAL REGULATOR, GNTR FAMILY"/>
    <property type="match status" value="1"/>
</dbReference>
<evidence type="ECO:0000256" key="3">
    <source>
        <dbReference type="ARBA" id="ARBA00023125"/>
    </source>
</evidence>
<feature type="domain" description="HTH gntR-type" evidence="7">
    <location>
        <begin position="9"/>
        <end position="77"/>
    </location>
</feature>
<dbReference type="Gene3D" id="1.10.10.10">
    <property type="entry name" value="Winged helix-like DNA-binding domain superfamily/Winged helix DNA-binding domain"/>
    <property type="match status" value="1"/>
</dbReference>
<dbReference type="PRINTS" id="PR00035">
    <property type="entry name" value="HTHGNTR"/>
</dbReference>
<evidence type="ECO:0000256" key="4">
    <source>
        <dbReference type="ARBA" id="ARBA00023163"/>
    </source>
</evidence>
<proteinExistence type="predicted"/>
<dbReference type="PANTHER" id="PTHR43537:SF34">
    <property type="entry name" value="PYRUVATE DEHYDROGENASE COMPLEX REPRESSOR"/>
    <property type="match status" value="1"/>
</dbReference>
<name>A0ABT2YHA9_9BURK</name>
<dbReference type="CDD" id="cd07377">
    <property type="entry name" value="WHTH_GntR"/>
    <property type="match status" value="1"/>
</dbReference>
<dbReference type="RefSeq" id="WP_263572013.1">
    <property type="nucleotide sequence ID" value="NZ_JAJIRN010000006.1"/>
</dbReference>
<dbReference type="SUPFAM" id="SSF46785">
    <property type="entry name" value="Winged helix' DNA-binding domain"/>
    <property type="match status" value="1"/>
</dbReference>
<dbReference type="Pfam" id="PF00392">
    <property type="entry name" value="GntR"/>
    <property type="match status" value="1"/>
</dbReference>
<dbReference type="SMART" id="SM00895">
    <property type="entry name" value="FCD"/>
    <property type="match status" value="1"/>
</dbReference>
<keyword evidence="2" id="KW-0805">Transcription regulation</keyword>
<comment type="function">
    <text evidence="5">Transcriptional repressor for the pyruvate dehydrogenase complex genes aceEF and lpd.</text>
</comment>
<evidence type="ECO:0000259" key="7">
    <source>
        <dbReference type="PROSITE" id="PS50949"/>
    </source>
</evidence>
<evidence type="ECO:0000256" key="1">
    <source>
        <dbReference type="ARBA" id="ARBA00022491"/>
    </source>
</evidence>
<evidence type="ECO:0000256" key="6">
    <source>
        <dbReference type="ARBA" id="ARBA00039592"/>
    </source>
</evidence>
<dbReference type="InterPro" id="IPR000524">
    <property type="entry name" value="Tscrpt_reg_HTH_GntR"/>
</dbReference>
<gene>
    <name evidence="8" type="ORF">LNV07_15215</name>
</gene>
<protein>
    <recommendedName>
        <fullName evidence="6">Pyruvate dehydrogenase complex repressor</fullName>
    </recommendedName>
</protein>
<dbReference type="SMART" id="SM00345">
    <property type="entry name" value="HTH_GNTR"/>
    <property type="match status" value="1"/>
</dbReference>
<keyword evidence="3" id="KW-0238">DNA-binding</keyword>
<evidence type="ECO:0000256" key="5">
    <source>
        <dbReference type="ARBA" id="ARBA00037357"/>
    </source>
</evidence>
<evidence type="ECO:0000313" key="8">
    <source>
        <dbReference type="EMBL" id="MCV2369429.1"/>
    </source>
</evidence>
<keyword evidence="4" id="KW-0804">Transcription</keyword>
<dbReference type="InterPro" id="IPR011711">
    <property type="entry name" value="GntR_C"/>
</dbReference>